<accession>A0A9X1NRG9</accession>
<comment type="caution">
    <text evidence="1">The sequence shown here is derived from an EMBL/GenBank/DDBJ whole genome shotgun (WGS) entry which is preliminary data.</text>
</comment>
<dbReference type="Proteomes" id="UP001139089">
    <property type="component" value="Unassembled WGS sequence"/>
</dbReference>
<evidence type="ECO:0000313" key="2">
    <source>
        <dbReference type="Proteomes" id="UP001139089"/>
    </source>
</evidence>
<dbReference type="AlphaFoldDB" id="A0A9X1NRG9"/>
<name>A0A9X1NRG9_9HYPH</name>
<sequence length="115" mass="13366">MFFKAKSVDTEHLESELDRLKAKVRAFSLFDEDDYLDANPDVRKAVQDGAYKDGLTHFRNVGLKEGRFPGYGSFNWELYLSSHDDLAHFKKESDPEAIARRHFREAGYREGRTFS</sequence>
<organism evidence="1 2">
    <name type="scientific">Rhizobium quercicola</name>
    <dbReference type="NCBI Taxonomy" id="2901226"/>
    <lineage>
        <taxon>Bacteria</taxon>
        <taxon>Pseudomonadati</taxon>
        <taxon>Pseudomonadota</taxon>
        <taxon>Alphaproteobacteria</taxon>
        <taxon>Hyphomicrobiales</taxon>
        <taxon>Rhizobiaceae</taxon>
        <taxon>Rhizobium/Agrobacterium group</taxon>
        <taxon>Rhizobium</taxon>
    </lineage>
</organism>
<dbReference type="RefSeq" id="WP_231814432.1">
    <property type="nucleotide sequence ID" value="NZ_JAJOZR010000006.1"/>
</dbReference>
<evidence type="ECO:0000313" key="1">
    <source>
        <dbReference type="EMBL" id="MCD7109650.1"/>
    </source>
</evidence>
<keyword evidence="2" id="KW-1185">Reference proteome</keyword>
<reference evidence="1" key="1">
    <citation type="submission" date="2021-12" db="EMBL/GenBank/DDBJ databases">
        <authorList>
            <person name="Li Y."/>
        </authorList>
    </citation>
    <scope>NUCLEOTIDE SEQUENCE</scope>
    <source>
        <strain evidence="1">DKSPLA3</strain>
    </source>
</reference>
<dbReference type="EMBL" id="JAJOZR010000006">
    <property type="protein sequence ID" value="MCD7109650.1"/>
    <property type="molecule type" value="Genomic_DNA"/>
</dbReference>
<gene>
    <name evidence="1" type="ORF">LRX75_11395</name>
</gene>
<protein>
    <submittedName>
        <fullName evidence="1">Uncharacterized protein</fullName>
    </submittedName>
</protein>
<proteinExistence type="predicted"/>